<dbReference type="OrthoDB" id="9815072at2"/>
<dbReference type="Proteomes" id="UP000253345">
    <property type="component" value="Unassembled WGS sequence"/>
</dbReference>
<organism evidence="2 3">
    <name type="scientific">Paracoccus lutimaris</name>
    <dbReference type="NCBI Taxonomy" id="1490030"/>
    <lineage>
        <taxon>Bacteria</taxon>
        <taxon>Pseudomonadati</taxon>
        <taxon>Pseudomonadota</taxon>
        <taxon>Alphaproteobacteria</taxon>
        <taxon>Rhodobacterales</taxon>
        <taxon>Paracoccaceae</taxon>
        <taxon>Paracoccus</taxon>
    </lineage>
</organism>
<dbReference type="AlphaFoldDB" id="A0A368Z8R5"/>
<evidence type="ECO:0000313" key="3">
    <source>
        <dbReference type="Proteomes" id="UP000253345"/>
    </source>
</evidence>
<protein>
    <submittedName>
        <fullName evidence="2">Uncharacterized protein DUF3644</fullName>
    </submittedName>
</protein>
<gene>
    <name evidence="2" type="ORF">DFP89_101239</name>
</gene>
<dbReference type="EMBL" id="QPJL01000001">
    <property type="protein sequence ID" value="RCW88803.1"/>
    <property type="molecule type" value="Genomic_DNA"/>
</dbReference>
<sequence>MGEEKAAQGEVDERRVRRRRGNTLARWEVAIVKAMLARKSEFGNEQDILAWFTRPSRSVNHRLIGEIRKDEKHKAVRAATAEELDAFISAWPDHDPETGLNRRGDELLIKAREAMIAAVHTFNGAGLTFRAELFIVTAMIGWTYLLHAWFRREGIDYRYPDSRTRGGEERYWDLKKCLDHPRCPATGGVATNIRFLLEIRHEIEHRMTSRIDESLGAKLQACALNFNHVLRSEFGPGFGLEKRLPIALQFVSFDAAQRSALKSASGLPPHVESVINAFENGLTDDQKRDPAYRITYGFVPVAAKRAGAADLAVQIVDSGSPEAAEVEKIIFKEVSKNRYPAMKVVSKIQASGFPRFTKREHGLLWKKLDAKRPEKGFGCAGDYEGAWVWFDSWIAVVLKHCEENAERYA</sequence>
<evidence type="ECO:0000313" key="2">
    <source>
        <dbReference type="EMBL" id="RCW88803.1"/>
    </source>
</evidence>
<dbReference type="InterPro" id="IPR022104">
    <property type="entry name" value="DUF3644"/>
</dbReference>
<reference evidence="2 3" key="1">
    <citation type="submission" date="2018-07" db="EMBL/GenBank/DDBJ databases">
        <title>Genomic Encyclopedia of Type Strains, Phase III (KMG-III): the genomes of soil and plant-associated and newly described type strains.</title>
        <authorList>
            <person name="Whitman W."/>
        </authorList>
    </citation>
    <scope>NUCLEOTIDE SEQUENCE [LARGE SCALE GENOMIC DNA]</scope>
    <source>
        <strain evidence="2 3">CECT 8525</strain>
    </source>
</reference>
<proteinExistence type="predicted"/>
<name>A0A368Z8R5_9RHOB</name>
<dbReference type="RefSeq" id="WP_114347551.1">
    <property type="nucleotide sequence ID" value="NZ_QPJL01000001.1"/>
</dbReference>
<accession>A0A368Z8R5</accession>
<dbReference type="Pfam" id="PF12358">
    <property type="entry name" value="DUF3644"/>
    <property type="match status" value="1"/>
</dbReference>
<feature type="domain" description="DUF3644" evidence="1">
    <location>
        <begin position="106"/>
        <end position="281"/>
    </location>
</feature>
<keyword evidence="3" id="KW-1185">Reference proteome</keyword>
<evidence type="ECO:0000259" key="1">
    <source>
        <dbReference type="Pfam" id="PF12358"/>
    </source>
</evidence>
<comment type="caution">
    <text evidence="2">The sequence shown here is derived from an EMBL/GenBank/DDBJ whole genome shotgun (WGS) entry which is preliminary data.</text>
</comment>